<keyword evidence="1" id="KW-0378">Hydrolase</keyword>
<comment type="caution">
    <text evidence="1">The sequence shown here is derived from an EMBL/GenBank/DDBJ whole genome shotgun (WGS) entry which is preliminary data.</text>
</comment>
<gene>
    <name evidence="1" type="ORF">HDF13_003260</name>
</gene>
<evidence type="ECO:0000313" key="1">
    <source>
        <dbReference type="EMBL" id="MBB5340927.1"/>
    </source>
</evidence>
<evidence type="ECO:0000313" key="2">
    <source>
        <dbReference type="Proteomes" id="UP000569005"/>
    </source>
</evidence>
<dbReference type="Proteomes" id="UP000569005">
    <property type="component" value="Unassembled WGS sequence"/>
</dbReference>
<name>A0ACC5P288_9BACT</name>
<reference evidence="1" key="1">
    <citation type="submission" date="2020-08" db="EMBL/GenBank/DDBJ databases">
        <title>Genomic Encyclopedia of Type Strains, Phase IV (KMG-V): Genome sequencing to study the core and pangenomes of soil and plant-associated prokaryotes.</title>
        <authorList>
            <person name="Whitman W."/>
        </authorList>
    </citation>
    <scope>NUCLEOTIDE SEQUENCE</scope>
    <source>
        <strain evidence="1">M8UP15</strain>
    </source>
</reference>
<protein>
    <submittedName>
        <fullName evidence="1">Zn-dependent protease</fullName>
    </submittedName>
</protein>
<accession>A0ACC5P288</accession>
<keyword evidence="1" id="KW-0645">Protease</keyword>
<proteinExistence type="predicted"/>
<organism evidence="1 2">
    <name type="scientific">Tunturiibacter gelidiferens</name>
    <dbReference type="NCBI Taxonomy" id="3069689"/>
    <lineage>
        <taxon>Bacteria</taxon>
        <taxon>Pseudomonadati</taxon>
        <taxon>Acidobacteriota</taxon>
        <taxon>Terriglobia</taxon>
        <taxon>Terriglobales</taxon>
        <taxon>Acidobacteriaceae</taxon>
        <taxon>Tunturiibacter</taxon>
    </lineage>
</organism>
<keyword evidence="2" id="KW-1185">Reference proteome</keyword>
<dbReference type="EMBL" id="JACHEA010000001">
    <property type="protein sequence ID" value="MBB5340927.1"/>
    <property type="molecule type" value="Genomic_DNA"/>
</dbReference>
<sequence>MNDPLLRAMQEELDREKALLLPNMQRPYFVEYRLDDMASYEAVANYGALTREEENRQRIVRVTVRIGDYAVDSSTSRGDGTLELAPTDDNPEALRYALWTATDTAYKNALRAYSAKQAALKQFQSMQAQPDFAQAKAVIQISPLIALDLDRAEWKRRIVEASGLFVSDPQVRSFAEHVQYSTANIRGIALNRYLVNTEGTVLRQGYTGYDGAISVGGQAADGMRLSRDNGTVAANAKELESAGAFRKRAIEDLKSFEELRNAPVVSADDYHGPVLFSGDAAADVIDRLLVPNVEADRPEMGTTARTTGAYSSSFKARVLPEMLSVTDDPLKAKFDGKALLGAYTIDDEGVPAQSVDIIVNGKLENFLIGREPVKDFDISNGHGRAAPAQAAHSRAGVILVKSSQPLSRGELNKRLLTMAKEQGRDVYSVETLGGELLPRLLYLVHPDGTRKLVRGAIFDELDNRSLRSHIVAIGNDPYVSNSLGTVPQTTIAPSMLFDDIGVKRATLEQQKLPYYAPPALPGK</sequence>